<evidence type="ECO:0000313" key="1">
    <source>
        <dbReference type="EMBL" id="KAG0436904.1"/>
    </source>
</evidence>
<dbReference type="EMBL" id="JABSTQ010006649">
    <property type="protein sequence ID" value="KAG0436904.1"/>
    <property type="molecule type" value="Genomic_DNA"/>
</dbReference>
<accession>A0AC60QQ71</accession>
<evidence type="ECO:0000313" key="2">
    <source>
        <dbReference type="Proteomes" id="UP000805193"/>
    </source>
</evidence>
<dbReference type="Proteomes" id="UP000805193">
    <property type="component" value="Unassembled WGS sequence"/>
</dbReference>
<proteinExistence type="predicted"/>
<reference evidence="1 2" key="1">
    <citation type="journal article" date="2020" name="Cell">
        <title>Large-Scale Comparative Analyses of Tick Genomes Elucidate Their Genetic Diversity and Vector Capacities.</title>
        <authorList>
            <consortium name="Tick Genome and Microbiome Consortium (TIGMIC)"/>
            <person name="Jia N."/>
            <person name="Wang J."/>
            <person name="Shi W."/>
            <person name="Du L."/>
            <person name="Sun Y."/>
            <person name="Zhan W."/>
            <person name="Jiang J.F."/>
            <person name="Wang Q."/>
            <person name="Zhang B."/>
            <person name="Ji P."/>
            <person name="Bell-Sakyi L."/>
            <person name="Cui X.M."/>
            <person name="Yuan T.T."/>
            <person name="Jiang B.G."/>
            <person name="Yang W.F."/>
            <person name="Lam T.T."/>
            <person name="Chang Q.C."/>
            <person name="Ding S.J."/>
            <person name="Wang X.J."/>
            <person name="Zhu J.G."/>
            <person name="Ruan X.D."/>
            <person name="Zhao L."/>
            <person name="Wei J.T."/>
            <person name="Ye R.Z."/>
            <person name="Que T.C."/>
            <person name="Du C.H."/>
            <person name="Zhou Y.H."/>
            <person name="Cheng J.X."/>
            <person name="Dai P.F."/>
            <person name="Guo W.B."/>
            <person name="Han X.H."/>
            <person name="Huang E.J."/>
            <person name="Li L.F."/>
            <person name="Wei W."/>
            <person name="Gao Y.C."/>
            <person name="Liu J.Z."/>
            <person name="Shao H.Z."/>
            <person name="Wang X."/>
            <person name="Wang C.C."/>
            <person name="Yang T.C."/>
            <person name="Huo Q.B."/>
            <person name="Li W."/>
            <person name="Chen H.Y."/>
            <person name="Chen S.E."/>
            <person name="Zhou L.G."/>
            <person name="Ni X.B."/>
            <person name="Tian J.H."/>
            <person name="Sheng Y."/>
            <person name="Liu T."/>
            <person name="Pan Y.S."/>
            <person name="Xia L.Y."/>
            <person name="Li J."/>
            <person name="Zhao F."/>
            <person name="Cao W.C."/>
        </authorList>
    </citation>
    <scope>NUCLEOTIDE SEQUENCE [LARGE SCALE GENOMIC DNA]</scope>
    <source>
        <strain evidence="1">Iper-2018</strain>
    </source>
</reference>
<gene>
    <name evidence="1" type="ORF">HPB47_017706</name>
</gene>
<keyword evidence="2" id="KW-1185">Reference proteome</keyword>
<sequence length="491" mass="55309">MPIDMPKEDTKIVMRSRGGLNVGRTDVSIIMSVVMTAARVTKEKAKADTICTNAQQNIIVVSTPDERRATLYSKVKALNIGGRTYEVSAYRTAPDGTVKGVIRGIAIDDTPEEIAENIVNPYNPLAVEAHRIGNTTTVIVLFAGQKHFDVCKQCGKVGHRRDVCPNPNTRVCFGCGIANPSEGHERECKPKCRLCGRQHPTGERECKNKYKMPYVVKKRQWERKMEAMQQQPDPESFPPPRAPSVERPRGESRQRDSGRKRDHSKRGRSASRRRPSQSRERATWADAVKVNMAEKRQPPAQNAAKKTHEMNGVVKALGDENEKLKRRIAEQDATIPEINEKLTTLIAKQQQQPQQLPKPAQERKQEEMTEDEPEVEVDPKTTKAAGPAPKRRAIEGAKERKTTERIEKQDDRLDHLEATSKVTNERLTALEQTVQQMTTNVQSTIQNMIAQMQAQLQAHIQAQMQSMVAQIVAKLQQSWTGQHVQQQPHCQ</sequence>
<organism evidence="1 2">
    <name type="scientific">Ixodes persulcatus</name>
    <name type="common">Taiga tick</name>
    <dbReference type="NCBI Taxonomy" id="34615"/>
    <lineage>
        <taxon>Eukaryota</taxon>
        <taxon>Metazoa</taxon>
        <taxon>Ecdysozoa</taxon>
        <taxon>Arthropoda</taxon>
        <taxon>Chelicerata</taxon>
        <taxon>Arachnida</taxon>
        <taxon>Acari</taxon>
        <taxon>Parasitiformes</taxon>
        <taxon>Ixodida</taxon>
        <taxon>Ixodoidea</taxon>
        <taxon>Ixodidae</taxon>
        <taxon>Ixodinae</taxon>
        <taxon>Ixodes</taxon>
    </lineage>
</organism>
<protein>
    <submittedName>
        <fullName evidence="1">Uncharacterized protein</fullName>
    </submittedName>
</protein>
<name>A0AC60QQ71_IXOPE</name>
<comment type="caution">
    <text evidence="1">The sequence shown here is derived from an EMBL/GenBank/DDBJ whole genome shotgun (WGS) entry which is preliminary data.</text>
</comment>